<proteinExistence type="predicted"/>
<sequence>MKGFYWNSRGLSDLAKYSYISEAMRDHNLDFVAVMETGKQDMSRANLNRLSGGADFIWHCLPPRGRSGGILLGVNSLILDLSLIVEGEFFIKFHLRNRQDDFKWILMAVYGQHRWILNQPFCLSLFAPVNRRHNKEKNKDNFNPRWSFQFNAVMDSFDLREIELTGRQFTWANSLTDPTYEKLNRVLMTIEWELKYPLVTVHALDTGVSDHTPLPLETGDPAFSGHPK</sequence>
<dbReference type="InterPro" id="IPR036691">
    <property type="entry name" value="Endo/exonu/phosph_ase_sf"/>
</dbReference>
<dbReference type="Proteomes" id="UP000823388">
    <property type="component" value="Chromosome 2N"/>
</dbReference>
<organism evidence="1 2">
    <name type="scientific">Panicum virgatum</name>
    <name type="common">Blackwell switchgrass</name>
    <dbReference type="NCBI Taxonomy" id="38727"/>
    <lineage>
        <taxon>Eukaryota</taxon>
        <taxon>Viridiplantae</taxon>
        <taxon>Streptophyta</taxon>
        <taxon>Embryophyta</taxon>
        <taxon>Tracheophyta</taxon>
        <taxon>Spermatophyta</taxon>
        <taxon>Magnoliopsida</taxon>
        <taxon>Liliopsida</taxon>
        <taxon>Poales</taxon>
        <taxon>Poaceae</taxon>
        <taxon>PACMAD clade</taxon>
        <taxon>Panicoideae</taxon>
        <taxon>Panicodae</taxon>
        <taxon>Paniceae</taxon>
        <taxon>Panicinae</taxon>
        <taxon>Panicum</taxon>
        <taxon>Panicum sect. Hiantes</taxon>
    </lineage>
</organism>
<dbReference type="SUPFAM" id="SSF56219">
    <property type="entry name" value="DNase I-like"/>
    <property type="match status" value="1"/>
</dbReference>
<dbReference type="EMBL" id="CM029040">
    <property type="protein sequence ID" value="KAG2633859.1"/>
    <property type="molecule type" value="Genomic_DNA"/>
</dbReference>
<comment type="caution">
    <text evidence="1">The sequence shown here is derived from an EMBL/GenBank/DDBJ whole genome shotgun (WGS) entry which is preliminary data.</text>
</comment>
<dbReference type="Gene3D" id="3.60.10.10">
    <property type="entry name" value="Endonuclease/exonuclease/phosphatase"/>
    <property type="match status" value="1"/>
</dbReference>
<reference evidence="1" key="1">
    <citation type="submission" date="2020-05" db="EMBL/GenBank/DDBJ databases">
        <title>WGS assembly of Panicum virgatum.</title>
        <authorList>
            <person name="Lovell J.T."/>
            <person name="Jenkins J."/>
            <person name="Shu S."/>
            <person name="Juenger T.E."/>
            <person name="Schmutz J."/>
        </authorList>
    </citation>
    <scope>NUCLEOTIDE SEQUENCE</scope>
    <source>
        <strain evidence="1">AP13</strain>
    </source>
</reference>
<dbReference type="AlphaFoldDB" id="A0A8T0VQE5"/>
<accession>A0A8T0VQE5</accession>
<protein>
    <submittedName>
        <fullName evidence="1">Uncharacterized protein</fullName>
    </submittedName>
</protein>
<gene>
    <name evidence="1" type="ORF">PVAP13_2NG153012</name>
</gene>
<evidence type="ECO:0000313" key="2">
    <source>
        <dbReference type="Proteomes" id="UP000823388"/>
    </source>
</evidence>
<keyword evidence="2" id="KW-1185">Reference proteome</keyword>
<dbReference type="PANTHER" id="PTHR33710">
    <property type="entry name" value="BNAC02G09200D PROTEIN"/>
    <property type="match status" value="1"/>
</dbReference>
<dbReference type="PANTHER" id="PTHR33710:SF72">
    <property type="entry name" value="OS04G0204200 PROTEIN"/>
    <property type="match status" value="1"/>
</dbReference>
<name>A0A8T0VQE5_PANVG</name>
<evidence type="ECO:0000313" key="1">
    <source>
        <dbReference type="EMBL" id="KAG2633859.1"/>
    </source>
</evidence>